<dbReference type="PROSITE" id="PS50011">
    <property type="entry name" value="PROTEIN_KINASE_DOM"/>
    <property type="match status" value="1"/>
</dbReference>
<dbReference type="Gene3D" id="3.30.200.20">
    <property type="entry name" value="Phosphorylase Kinase, domain 1"/>
    <property type="match status" value="1"/>
</dbReference>
<dbReference type="GO" id="GO:0004674">
    <property type="term" value="F:protein serine/threonine kinase activity"/>
    <property type="evidence" value="ECO:0007669"/>
    <property type="project" value="UniProtKB-KW"/>
</dbReference>
<keyword evidence="4 7" id="KW-0418">Kinase</keyword>
<name>A0A438KQK1_VITVI</name>
<proteinExistence type="predicted"/>
<evidence type="ECO:0000256" key="2">
    <source>
        <dbReference type="ARBA" id="ARBA00022679"/>
    </source>
</evidence>
<keyword evidence="3" id="KW-0547">Nucleotide-binding</keyword>
<dbReference type="Pfam" id="PF07714">
    <property type="entry name" value="PK_Tyr_Ser-Thr"/>
    <property type="match status" value="1"/>
</dbReference>
<dbReference type="InterPro" id="IPR000719">
    <property type="entry name" value="Prot_kinase_dom"/>
</dbReference>
<evidence type="ECO:0000256" key="5">
    <source>
        <dbReference type="ARBA" id="ARBA00022840"/>
    </source>
</evidence>
<dbReference type="PANTHER" id="PTHR34590">
    <property type="entry name" value="OS03G0124300 PROTEIN-RELATED"/>
    <property type="match status" value="1"/>
</dbReference>
<comment type="caution">
    <text evidence="7">The sequence shown here is derived from an EMBL/GenBank/DDBJ whole genome shotgun (WGS) entry which is preliminary data.</text>
</comment>
<dbReference type="SUPFAM" id="SSF56112">
    <property type="entry name" value="Protein kinase-like (PK-like)"/>
    <property type="match status" value="1"/>
</dbReference>
<keyword evidence="1" id="KW-0723">Serine/threonine-protein kinase</keyword>
<reference evidence="7 8" key="1">
    <citation type="journal article" date="2018" name="PLoS Genet.">
        <title>Population sequencing reveals clonal diversity and ancestral inbreeding in the grapevine cultivar Chardonnay.</title>
        <authorList>
            <person name="Roach M.J."/>
            <person name="Johnson D.L."/>
            <person name="Bohlmann J."/>
            <person name="van Vuuren H.J."/>
            <person name="Jones S.J."/>
            <person name="Pretorius I.S."/>
            <person name="Schmidt S.A."/>
            <person name="Borneman A.R."/>
        </authorList>
    </citation>
    <scope>NUCLEOTIDE SEQUENCE [LARGE SCALE GENOMIC DNA]</scope>
    <source>
        <strain evidence="8">cv. Chardonnay</strain>
        <tissue evidence="7">Leaf</tissue>
    </source>
</reference>
<accession>A0A438KQK1</accession>
<dbReference type="FunFam" id="3.30.200.20:FF:000039">
    <property type="entry name" value="receptor-like protein kinase FERONIA"/>
    <property type="match status" value="1"/>
</dbReference>
<sequence length="385" mass="43770">MCLKTSRVNDQYRDFELWFPWRSLATNTFSLSSSSTPHLICSLLQDTLFQLNTSSNCGSSSNATVNRRNFVGDVNTGSSYFPVRPSDDLKDGNPENGTSPLYQTARIFRNESWYEFRIAENDTYVVRFHFYPFLTPTNLTESLFNVSVTGYSLLSNFRVQNRSNYPVIKEFAIPIDFVSNGSRYITPAGSEGNYSGFESRALHIIHRINVGGPTIPPNNDTLWRSWTPDDDYLLLPGNLAHCCAKQAEEKPYIRYSRSCCWRTGLSPYPAGVILKCRKANSDESGEFGGRYFSWITDRTSDNSGGFGKVYRGTFRDGKKVAVKRSQPGQGQGLYEFQTEIIVLTKIRHRHLVSLIGYCDERREMILVYEFMENGTLQDLLCAISQ</sequence>
<dbReference type="GO" id="GO:0005524">
    <property type="term" value="F:ATP binding"/>
    <property type="evidence" value="ECO:0007669"/>
    <property type="project" value="UniProtKB-KW"/>
</dbReference>
<feature type="domain" description="Protein kinase" evidence="6">
    <location>
        <begin position="295"/>
        <end position="385"/>
    </location>
</feature>
<evidence type="ECO:0000256" key="4">
    <source>
        <dbReference type="ARBA" id="ARBA00022777"/>
    </source>
</evidence>
<dbReference type="GO" id="GO:0004714">
    <property type="term" value="F:transmembrane receptor protein tyrosine kinase activity"/>
    <property type="evidence" value="ECO:0007669"/>
    <property type="project" value="InterPro"/>
</dbReference>
<evidence type="ECO:0000313" key="8">
    <source>
        <dbReference type="Proteomes" id="UP000288805"/>
    </source>
</evidence>
<dbReference type="InterPro" id="IPR001245">
    <property type="entry name" value="Ser-Thr/Tyr_kinase_cat_dom"/>
</dbReference>
<protein>
    <submittedName>
        <fullName evidence="7">Putative receptor-like protein kinase</fullName>
    </submittedName>
</protein>
<evidence type="ECO:0000256" key="3">
    <source>
        <dbReference type="ARBA" id="ARBA00022741"/>
    </source>
</evidence>
<organism evidence="7 8">
    <name type="scientific">Vitis vinifera</name>
    <name type="common">Grape</name>
    <dbReference type="NCBI Taxonomy" id="29760"/>
    <lineage>
        <taxon>Eukaryota</taxon>
        <taxon>Viridiplantae</taxon>
        <taxon>Streptophyta</taxon>
        <taxon>Embryophyta</taxon>
        <taxon>Tracheophyta</taxon>
        <taxon>Spermatophyta</taxon>
        <taxon>Magnoliopsida</taxon>
        <taxon>eudicotyledons</taxon>
        <taxon>Gunneridae</taxon>
        <taxon>Pentapetalae</taxon>
        <taxon>rosids</taxon>
        <taxon>Vitales</taxon>
        <taxon>Vitaceae</taxon>
        <taxon>Viteae</taxon>
        <taxon>Vitis</taxon>
    </lineage>
</organism>
<keyword evidence="5" id="KW-0067">ATP-binding</keyword>
<gene>
    <name evidence="7" type="primary">VvCHDp000031_1</name>
    <name evidence="7" type="ORF">CK203_000888</name>
</gene>
<dbReference type="EMBL" id="QGNW01000001">
    <property type="protein sequence ID" value="RVX23471.1"/>
    <property type="molecule type" value="Genomic_DNA"/>
</dbReference>
<evidence type="ECO:0000259" key="6">
    <source>
        <dbReference type="PROSITE" id="PS50011"/>
    </source>
</evidence>
<keyword evidence="2" id="KW-0808">Transferase</keyword>
<evidence type="ECO:0000313" key="7">
    <source>
        <dbReference type="EMBL" id="RVX23471.1"/>
    </source>
</evidence>
<dbReference type="Proteomes" id="UP000288805">
    <property type="component" value="Unassembled WGS sequence"/>
</dbReference>
<dbReference type="Gene3D" id="2.60.120.430">
    <property type="entry name" value="Galactose-binding lectin"/>
    <property type="match status" value="1"/>
</dbReference>
<dbReference type="InterPro" id="IPR045272">
    <property type="entry name" value="ANXUR1/2-like"/>
</dbReference>
<evidence type="ECO:0000256" key="1">
    <source>
        <dbReference type="ARBA" id="ARBA00022527"/>
    </source>
</evidence>
<dbReference type="PANTHER" id="PTHR34590:SF12">
    <property type="entry name" value="CARBOHYDRATE-BINDING PROTEIN OF THE ER PROTEIN"/>
    <property type="match status" value="1"/>
</dbReference>
<dbReference type="AlphaFoldDB" id="A0A438KQK1"/>
<dbReference type="Pfam" id="PF11721">
    <property type="entry name" value="Malectin"/>
    <property type="match status" value="1"/>
</dbReference>
<dbReference type="InterPro" id="IPR021720">
    <property type="entry name" value="Malectin_dom"/>
</dbReference>
<dbReference type="InterPro" id="IPR011009">
    <property type="entry name" value="Kinase-like_dom_sf"/>
</dbReference>
<keyword evidence="7" id="KW-0675">Receptor</keyword>